<sequence>MTAHDPDATTSGADHDPTTAPGGASCRVRRSYGPSYALSPAPEGGEALAGPRARAHGDQQDLQHQGAPEEAGEADSLPPRDQPTPRTAAFPDRKPRRRTRNPTERTHKTTTRLSDTEKTEITAAAKQRAVTVARFLAAAGLTAARGLTTVHTNEQLDAAIDELAALRTAVSRIGNNINQIAFVYNAGGQPRPGELDHALTTLTRILARLDDTADTLVKKRL</sequence>
<dbReference type="PATRIC" id="fig|42234.21.peg.1655"/>
<name>A0A0L0KL52_9ACTN</name>
<protein>
    <submittedName>
        <fullName evidence="2">Uncharacterized protein</fullName>
    </submittedName>
</protein>
<evidence type="ECO:0000313" key="2">
    <source>
        <dbReference type="EMBL" id="KND38299.1"/>
    </source>
</evidence>
<comment type="caution">
    <text evidence="2">The sequence shown here is derived from an EMBL/GenBank/DDBJ whole genome shotgun (WGS) entry which is preliminary data.</text>
</comment>
<organism evidence="2 3">
    <name type="scientific">Streptomyces acidiscabies</name>
    <dbReference type="NCBI Taxonomy" id="42234"/>
    <lineage>
        <taxon>Bacteria</taxon>
        <taxon>Bacillati</taxon>
        <taxon>Actinomycetota</taxon>
        <taxon>Actinomycetes</taxon>
        <taxon>Kitasatosporales</taxon>
        <taxon>Streptomycetaceae</taxon>
        <taxon>Streptomyces</taxon>
    </lineage>
</organism>
<reference evidence="3" key="1">
    <citation type="submission" date="2014-07" db="EMBL/GenBank/DDBJ databases">
        <title>Genome sequencing of plant-pathogenic Streptomyces species.</title>
        <authorList>
            <person name="Harrison J."/>
            <person name="Sapp M."/>
            <person name="Thwaites R."/>
            <person name="Studholme D.J."/>
        </authorList>
    </citation>
    <scope>NUCLEOTIDE SEQUENCE [LARGE SCALE GENOMIC DNA]</scope>
    <source>
        <strain evidence="3">NCPPB 4445</strain>
    </source>
</reference>
<accession>A0A0L0KL52</accession>
<dbReference type="OrthoDB" id="3871898at2"/>
<dbReference type="RefSeq" id="WP_050370028.1">
    <property type="nucleotide sequence ID" value="NZ_KQ257808.1"/>
</dbReference>
<feature type="region of interest" description="Disordered" evidence="1">
    <location>
        <begin position="1"/>
        <end position="118"/>
    </location>
</feature>
<dbReference type="Pfam" id="PF21983">
    <property type="entry name" value="NikA-like"/>
    <property type="match status" value="1"/>
</dbReference>
<dbReference type="AlphaFoldDB" id="A0A0L0KL52"/>
<proteinExistence type="predicted"/>
<gene>
    <name evidence="2" type="ORF">IQ63_08035</name>
</gene>
<feature type="compositionally biased region" description="Basic and acidic residues" evidence="1">
    <location>
        <begin position="1"/>
        <end position="17"/>
    </location>
</feature>
<dbReference type="Proteomes" id="UP000037151">
    <property type="component" value="Unassembled WGS sequence"/>
</dbReference>
<evidence type="ECO:0000256" key="1">
    <source>
        <dbReference type="SAM" id="MobiDB-lite"/>
    </source>
</evidence>
<dbReference type="InterPro" id="IPR053842">
    <property type="entry name" value="NikA-like"/>
</dbReference>
<dbReference type="EMBL" id="JPPY01000046">
    <property type="protein sequence ID" value="KND38299.1"/>
    <property type="molecule type" value="Genomic_DNA"/>
</dbReference>
<evidence type="ECO:0000313" key="3">
    <source>
        <dbReference type="Proteomes" id="UP000037151"/>
    </source>
</evidence>